<evidence type="ECO:0000256" key="3">
    <source>
        <dbReference type="ARBA" id="ARBA00022692"/>
    </source>
</evidence>
<evidence type="ECO:0000256" key="2">
    <source>
        <dbReference type="ARBA" id="ARBA00022475"/>
    </source>
</evidence>
<dbReference type="Proteomes" id="UP000030982">
    <property type="component" value="Unassembled WGS sequence"/>
</dbReference>
<dbReference type="STRING" id="1338436.LK10_01620"/>
<accession>A0A0B2APE9</accession>
<feature type="transmembrane region" description="Helical" evidence="6">
    <location>
        <begin position="53"/>
        <end position="79"/>
    </location>
</feature>
<keyword evidence="2" id="KW-1003">Cell membrane</keyword>
<comment type="subcellular location">
    <subcellularLocation>
        <location evidence="1">Cell membrane</location>
        <topology evidence="1">Multi-pass membrane protein</topology>
    </subcellularLocation>
</comment>
<evidence type="ECO:0000256" key="6">
    <source>
        <dbReference type="SAM" id="Phobius"/>
    </source>
</evidence>
<reference evidence="7 8" key="1">
    <citation type="submission" date="2014-09" db="EMBL/GenBank/DDBJ databases">
        <title>Genome sequence of Sinomonas sp. MUSC 117.</title>
        <authorList>
            <person name="Lee L.-H."/>
        </authorList>
    </citation>
    <scope>NUCLEOTIDE SEQUENCE [LARGE SCALE GENOMIC DNA]</scope>
    <source>
        <strain evidence="7 8">MUSC 117</strain>
    </source>
</reference>
<evidence type="ECO:0008006" key="9">
    <source>
        <dbReference type="Google" id="ProtNLM"/>
    </source>
</evidence>
<feature type="transmembrane region" description="Helical" evidence="6">
    <location>
        <begin position="100"/>
        <end position="121"/>
    </location>
</feature>
<keyword evidence="3 6" id="KW-0812">Transmembrane</keyword>
<name>A0A0B2APE9_9MICC</name>
<dbReference type="InterPro" id="IPR019108">
    <property type="entry name" value="Caa3_assmbl_CtaG-rel"/>
</dbReference>
<evidence type="ECO:0000256" key="1">
    <source>
        <dbReference type="ARBA" id="ARBA00004651"/>
    </source>
</evidence>
<dbReference type="AlphaFoldDB" id="A0A0B2APE9"/>
<evidence type="ECO:0000256" key="5">
    <source>
        <dbReference type="ARBA" id="ARBA00023136"/>
    </source>
</evidence>
<dbReference type="EMBL" id="JTDL01000029">
    <property type="protein sequence ID" value="KHL05282.1"/>
    <property type="molecule type" value="Genomic_DNA"/>
</dbReference>
<gene>
    <name evidence="7" type="ORF">LK10_01620</name>
</gene>
<evidence type="ECO:0000313" key="7">
    <source>
        <dbReference type="EMBL" id="KHL05282.1"/>
    </source>
</evidence>
<evidence type="ECO:0000313" key="8">
    <source>
        <dbReference type="Proteomes" id="UP000030982"/>
    </source>
</evidence>
<dbReference type="Pfam" id="PF09678">
    <property type="entry name" value="Caa3_CtaG"/>
    <property type="match status" value="1"/>
</dbReference>
<protein>
    <recommendedName>
        <fullName evidence="9">Cytochrome C oxidase assembly protein</fullName>
    </recommendedName>
</protein>
<feature type="transmembrane region" description="Helical" evidence="6">
    <location>
        <begin position="164"/>
        <end position="185"/>
    </location>
</feature>
<sequence>MGAAAYGAGVRRIGKSGGRWPKRRTLSFGLLGLGSYLATACGFLGVYSPDLRWAFAIRVAVLLLVVPGLIALGRPLALARAAMPWGPARRLCSLMLGRPLHLLGNPLVGPLVCMGLFALMLTPAAGYARTTPAAETLLTLALPILGLALLLPATDTAHARYSPLMVLELLFIFIELMADAIPGIALRLNTAILDRVPAAAGSSPAWLHPSPLHDQHLAGDWLWFICEMADLPVHVLLIARYLRSDAKEARRLDALSDDEMEALAEAHLHGGRQ</sequence>
<keyword evidence="8" id="KW-1185">Reference proteome</keyword>
<organism evidence="7 8">
    <name type="scientific">Sinomonas humi</name>
    <dbReference type="NCBI Taxonomy" id="1338436"/>
    <lineage>
        <taxon>Bacteria</taxon>
        <taxon>Bacillati</taxon>
        <taxon>Actinomycetota</taxon>
        <taxon>Actinomycetes</taxon>
        <taxon>Micrococcales</taxon>
        <taxon>Micrococcaceae</taxon>
        <taxon>Sinomonas</taxon>
    </lineage>
</organism>
<keyword evidence="4 6" id="KW-1133">Transmembrane helix</keyword>
<keyword evidence="5 6" id="KW-0472">Membrane</keyword>
<comment type="caution">
    <text evidence="7">The sequence shown here is derived from an EMBL/GenBank/DDBJ whole genome shotgun (WGS) entry which is preliminary data.</text>
</comment>
<proteinExistence type="predicted"/>
<feature type="transmembrane region" description="Helical" evidence="6">
    <location>
        <begin position="25"/>
        <end position="47"/>
    </location>
</feature>
<evidence type="ECO:0000256" key="4">
    <source>
        <dbReference type="ARBA" id="ARBA00022989"/>
    </source>
</evidence>
<feature type="transmembrane region" description="Helical" evidence="6">
    <location>
        <begin position="133"/>
        <end position="152"/>
    </location>
</feature>
<dbReference type="GO" id="GO:0005886">
    <property type="term" value="C:plasma membrane"/>
    <property type="evidence" value="ECO:0007669"/>
    <property type="project" value="UniProtKB-SubCell"/>
</dbReference>